<dbReference type="InterPro" id="IPR000175">
    <property type="entry name" value="Na/ntran_symport"/>
</dbReference>
<feature type="transmembrane region" description="Helical" evidence="6">
    <location>
        <begin position="312"/>
        <end position="337"/>
    </location>
</feature>
<protein>
    <submittedName>
        <fullName evidence="7">Sodium-dependent transporter</fullName>
    </submittedName>
</protein>
<feature type="transmembrane region" description="Helical" evidence="6">
    <location>
        <begin position="94"/>
        <end position="122"/>
    </location>
</feature>
<feature type="transmembrane region" description="Helical" evidence="6">
    <location>
        <begin position="20"/>
        <end position="37"/>
    </location>
</feature>
<evidence type="ECO:0000313" key="8">
    <source>
        <dbReference type="Proteomes" id="UP001143307"/>
    </source>
</evidence>
<sequence length="451" mass="48783">MVNSRQQRELKQWRSRTTFVLALSSAAVGLGSLWRFSWMMGQYGGGAFMLTYVACLFLLAVPIMCAEVVLGAYGRGNPMAAIRHVCDRSLLYRYWQWLGLLACVTGLLILGYQSVVAGWSLYYLEVMRGDELSAASPPIVAAHFQNLLESPVLQLKWQSIFLAVLVAVLAFGVRRGLGALVWLVVPVMITLLGLLVKYALDNGDLAAAREFLFNVQMVDFTRESVLAAMGHALFTLGVGVGAGIVYGAYAPSRIPIGRSVMAVAVFDTIIAVLAGIAIFPVIFVNNLAPSSGPGLLFITVPYAFGNAPQGELFGSLFFAMTVVAALGFSAALMEPAVSMLQQQLRLRRVTAVLIAGAIAWLLAWAVSASLGPRGWFGMQHLMHKLDFLTANILLPLVCLLTAVLVGWRLNKAVLRPKLARESNLSFSLWHALLRYIAPVAIALIVLAGLNG</sequence>
<evidence type="ECO:0000256" key="2">
    <source>
        <dbReference type="ARBA" id="ARBA00022448"/>
    </source>
</evidence>
<comment type="caution">
    <text evidence="7">The sequence shown here is derived from an EMBL/GenBank/DDBJ whole genome shotgun (WGS) entry which is preliminary data.</text>
</comment>
<evidence type="ECO:0000256" key="5">
    <source>
        <dbReference type="ARBA" id="ARBA00023136"/>
    </source>
</evidence>
<dbReference type="Pfam" id="PF00209">
    <property type="entry name" value="SNF"/>
    <property type="match status" value="2"/>
</dbReference>
<feature type="transmembrane region" description="Helical" evidence="6">
    <location>
        <begin position="349"/>
        <end position="367"/>
    </location>
</feature>
<feature type="transmembrane region" description="Helical" evidence="6">
    <location>
        <begin position="261"/>
        <end position="283"/>
    </location>
</feature>
<gene>
    <name evidence="7" type="ORF">EYC87_00640</name>
</gene>
<keyword evidence="4 6" id="KW-1133">Transmembrane helix</keyword>
<dbReference type="PANTHER" id="PTHR42948:SF1">
    <property type="entry name" value="TRANSPORTER"/>
    <property type="match status" value="1"/>
</dbReference>
<evidence type="ECO:0000313" key="7">
    <source>
        <dbReference type="EMBL" id="MCX2972090.1"/>
    </source>
</evidence>
<feature type="transmembrane region" description="Helical" evidence="6">
    <location>
        <begin position="155"/>
        <end position="173"/>
    </location>
</feature>
<dbReference type="InterPro" id="IPR037272">
    <property type="entry name" value="SNS_sf"/>
</dbReference>
<proteinExistence type="predicted"/>
<name>A0ABT3SQ71_9GAMM</name>
<comment type="subcellular location">
    <subcellularLocation>
        <location evidence="1">Membrane</location>
        <topology evidence="1">Multi-pass membrane protein</topology>
    </subcellularLocation>
</comment>
<dbReference type="NCBIfam" id="NF037979">
    <property type="entry name" value="Na_transp"/>
    <property type="match status" value="1"/>
</dbReference>
<reference evidence="7" key="1">
    <citation type="submission" date="2019-02" db="EMBL/GenBank/DDBJ databases">
        <authorList>
            <person name="Li S.-H."/>
        </authorList>
    </citation>
    <scope>NUCLEOTIDE SEQUENCE</scope>
    <source>
        <strain evidence="7">IMCC8485</strain>
    </source>
</reference>
<dbReference type="EMBL" id="SHNP01000001">
    <property type="protein sequence ID" value="MCX2972090.1"/>
    <property type="molecule type" value="Genomic_DNA"/>
</dbReference>
<feature type="transmembrane region" description="Helical" evidence="6">
    <location>
        <begin position="428"/>
        <end position="449"/>
    </location>
</feature>
<dbReference type="PROSITE" id="PS50267">
    <property type="entry name" value="NA_NEUROTRAN_SYMP_3"/>
    <property type="match status" value="1"/>
</dbReference>
<feature type="transmembrane region" description="Helical" evidence="6">
    <location>
        <begin position="49"/>
        <end position="73"/>
    </location>
</feature>
<feature type="transmembrane region" description="Helical" evidence="6">
    <location>
        <begin position="225"/>
        <end position="249"/>
    </location>
</feature>
<keyword evidence="3 6" id="KW-0812">Transmembrane</keyword>
<feature type="transmembrane region" description="Helical" evidence="6">
    <location>
        <begin position="180"/>
        <end position="200"/>
    </location>
</feature>
<dbReference type="SUPFAM" id="SSF161070">
    <property type="entry name" value="SNF-like"/>
    <property type="match status" value="1"/>
</dbReference>
<keyword evidence="8" id="KW-1185">Reference proteome</keyword>
<evidence type="ECO:0000256" key="6">
    <source>
        <dbReference type="SAM" id="Phobius"/>
    </source>
</evidence>
<keyword evidence="5 6" id="KW-0472">Membrane</keyword>
<organism evidence="7 8">
    <name type="scientific">Candidatus Seongchinamella marina</name>
    <dbReference type="NCBI Taxonomy" id="2518990"/>
    <lineage>
        <taxon>Bacteria</taxon>
        <taxon>Pseudomonadati</taxon>
        <taxon>Pseudomonadota</taxon>
        <taxon>Gammaproteobacteria</taxon>
        <taxon>Cellvibrionales</taxon>
        <taxon>Halieaceae</taxon>
        <taxon>Seongchinamella</taxon>
    </lineage>
</organism>
<keyword evidence="2" id="KW-0813">Transport</keyword>
<dbReference type="PRINTS" id="PR00176">
    <property type="entry name" value="NANEUSMPORT"/>
</dbReference>
<dbReference type="PANTHER" id="PTHR42948">
    <property type="entry name" value="TRANSPORTER"/>
    <property type="match status" value="1"/>
</dbReference>
<evidence type="ECO:0000256" key="4">
    <source>
        <dbReference type="ARBA" id="ARBA00022989"/>
    </source>
</evidence>
<dbReference type="InterPro" id="IPR047218">
    <property type="entry name" value="YocR/YhdH-like"/>
</dbReference>
<dbReference type="CDD" id="cd10336">
    <property type="entry name" value="SLC6sbd_Tyt1-Like"/>
    <property type="match status" value="1"/>
</dbReference>
<evidence type="ECO:0000256" key="1">
    <source>
        <dbReference type="ARBA" id="ARBA00004141"/>
    </source>
</evidence>
<evidence type="ECO:0000256" key="3">
    <source>
        <dbReference type="ARBA" id="ARBA00022692"/>
    </source>
</evidence>
<dbReference type="Proteomes" id="UP001143307">
    <property type="component" value="Unassembled WGS sequence"/>
</dbReference>
<feature type="transmembrane region" description="Helical" evidence="6">
    <location>
        <begin position="387"/>
        <end position="407"/>
    </location>
</feature>
<accession>A0ABT3SQ71</accession>